<dbReference type="EC" id="3.2.1.40" evidence="2"/>
<feature type="domain" description="Bacterial alpha-L-rhamnosidase N-terminal" evidence="6">
    <location>
        <begin position="201"/>
        <end position="367"/>
    </location>
</feature>
<dbReference type="Gene3D" id="1.50.10.10">
    <property type="match status" value="1"/>
</dbReference>
<dbReference type="InterPro" id="IPR013783">
    <property type="entry name" value="Ig-like_fold"/>
</dbReference>
<dbReference type="InterPro" id="IPR013737">
    <property type="entry name" value="Bac_rhamnosid_N"/>
</dbReference>
<dbReference type="PANTHER" id="PTHR33307">
    <property type="entry name" value="ALPHA-RHAMNOSIDASE (EUROFUNG)"/>
    <property type="match status" value="1"/>
</dbReference>
<comment type="catalytic activity">
    <reaction evidence="1">
        <text>Hydrolysis of terminal non-reducing alpha-L-rhamnose residues in alpha-L-rhamnosides.</text>
        <dbReference type="EC" id="3.2.1.40"/>
    </reaction>
</comment>
<name>A9V0Z9_MONBE</name>
<feature type="signal peptide" evidence="4">
    <location>
        <begin position="1"/>
        <end position="29"/>
    </location>
</feature>
<sequence length="934" mass="100951">MAMTALIPREIRLLMLSLLLWSFWPFGRASSHAMIDLPPLVNLTTEHLVDPMVIDVPRPRFAWRFPNADTVAPNTYPTATRLVVTDKDDQTVIWDTQQQVLMRRLPAPPLTSLPTLSDESGLKYNGSVITRYDGPALQPLHAYSWQATWWANTSSTASSPPSTPASFVMGPRVPSDWHGAQWLGNENATLLRTTLVVNATSIRRATLFISSPGCYLLDVNGHALGDRRAQCPWLEYEKRVFYEALDLTSVLQPAASNALAITLGHGFYAAIDKGPPLVKTLLVVVDQKGQYSIYPSLAAHWQATTSHYVQDDVWNGVVMDFADFQPNVSFPDYQPDARWAQAVARTDTPDAYGVTLRAMNMPPIIIEEERAPVNVSHLRNGHHVIDFGANIVGVTRIHTTLPPGATLCLVHGETLNPDGSVNNTYSGKPSIQVDVIKGASGMPADILPAFTWHGFQYVELNVTNWPAFDPSNIHNLVSAVYSHTDITPTATLSYASSTPEGLLVGQINDMILRTQKNNMATALPTDCPTREKHGWLGDALTTAPEAMLSFDTQALHEQFLRSIADAQLPSGDVPGVVPSTNNVGETAASKATDISWSAAYVLIADFVYQMYGDLTIAAELYDSLHAYLNNLNALATTEPGGLADFFTWGDWCPFQARALATPATGPELAAFNWILSLDAMARLSSALGESGNASAYAALASRARGAFHARFFNASAGLYNGGYDMDAQTLTAAPLALGATIPTALHASVVESYVSNVVDTFDGHLTYGSVGASHVMQTLADQGHYDVAWRMLTKHGHIFLCGGALDFQYRYTMGTTVLLILAMQNWYQAIASGLQPSEPGFAAFTVKPLLAGNLTEARLQFTSRYGLLTVEWVVQAGAAEVSVLVPVGTTATVCAPHVVNRPPARVYGPAGDLAPGETCVTAGSGHIRLVSVFA</sequence>
<dbReference type="InterPro" id="IPR012341">
    <property type="entry name" value="6hp_glycosidase-like_sf"/>
</dbReference>
<dbReference type="KEGG" id="mbr:MONBRDRAFT_25968"/>
<keyword evidence="4" id="KW-0732">Signal</keyword>
<proteinExistence type="predicted"/>
<dbReference type="InterPro" id="IPR016007">
    <property type="entry name" value="Alpha_rhamnosid"/>
</dbReference>
<reference evidence="9 10" key="1">
    <citation type="journal article" date="2008" name="Nature">
        <title>The genome of the choanoflagellate Monosiga brevicollis and the origin of metazoans.</title>
        <authorList>
            <consortium name="JGI Sequencing"/>
            <person name="King N."/>
            <person name="Westbrook M.J."/>
            <person name="Young S.L."/>
            <person name="Kuo A."/>
            <person name="Abedin M."/>
            <person name="Chapman J."/>
            <person name="Fairclough S."/>
            <person name="Hellsten U."/>
            <person name="Isogai Y."/>
            <person name="Letunic I."/>
            <person name="Marr M."/>
            <person name="Pincus D."/>
            <person name="Putnam N."/>
            <person name="Rokas A."/>
            <person name="Wright K.J."/>
            <person name="Zuzow R."/>
            <person name="Dirks W."/>
            <person name="Good M."/>
            <person name="Goodstein D."/>
            <person name="Lemons D."/>
            <person name="Li W."/>
            <person name="Lyons J.B."/>
            <person name="Morris A."/>
            <person name="Nichols S."/>
            <person name="Richter D.J."/>
            <person name="Salamov A."/>
            <person name="Bork P."/>
            <person name="Lim W.A."/>
            <person name="Manning G."/>
            <person name="Miller W.T."/>
            <person name="McGinnis W."/>
            <person name="Shapiro H."/>
            <person name="Tjian R."/>
            <person name="Grigoriev I.V."/>
            <person name="Rokhsar D."/>
        </authorList>
    </citation>
    <scope>NUCLEOTIDE SEQUENCE [LARGE SCALE GENOMIC DNA]</scope>
    <source>
        <strain evidence="10">MX1 / ATCC 50154</strain>
    </source>
</reference>
<evidence type="ECO:0000256" key="3">
    <source>
        <dbReference type="ARBA" id="ARBA00022801"/>
    </source>
</evidence>
<dbReference type="Pfam" id="PF05592">
    <property type="entry name" value="Bac_rhamnosid"/>
    <property type="match status" value="1"/>
</dbReference>
<protein>
    <recommendedName>
        <fullName evidence="2">alpha-L-rhamnosidase</fullName>
        <ecNumber evidence="2">3.2.1.40</ecNumber>
    </recommendedName>
</protein>
<feature type="domain" description="Alpha-L-rhamnosidase concanavalin-like" evidence="5">
    <location>
        <begin position="377"/>
        <end position="474"/>
    </location>
</feature>
<dbReference type="Pfam" id="PF08531">
    <property type="entry name" value="Bac_rhamnosid_N"/>
    <property type="match status" value="1"/>
</dbReference>
<evidence type="ECO:0000256" key="1">
    <source>
        <dbReference type="ARBA" id="ARBA00001445"/>
    </source>
</evidence>
<dbReference type="InParanoid" id="A9V0Z9"/>
<dbReference type="Gene3D" id="2.60.120.260">
    <property type="entry name" value="Galactose-binding domain-like"/>
    <property type="match status" value="2"/>
</dbReference>
<dbReference type="InterPro" id="IPR035396">
    <property type="entry name" value="Bac_rhamnosid6H"/>
</dbReference>
<dbReference type="Pfam" id="PF17390">
    <property type="entry name" value="Bac_rhamnosid_C"/>
    <property type="match status" value="1"/>
</dbReference>
<dbReference type="InterPro" id="IPR008902">
    <property type="entry name" value="Rhamnosid_concanavalin"/>
</dbReference>
<evidence type="ECO:0000313" key="10">
    <source>
        <dbReference type="Proteomes" id="UP000001357"/>
    </source>
</evidence>
<evidence type="ECO:0000259" key="8">
    <source>
        <dbReference type="Pfam" id="PF17390"/>
    </source>
</evidence>
<dbReference type="AlphaFoldDB" id="A9V0Z9"/>
<dbReference type="PANTHER" id="PTHR33307:SF6">
    <property type="entry name" value="ALPHA-RHAMNOSIDASE (EUROFUNG)-RELATED"/>
    <property type="match status" value="1"/>
</dbReference>
<dbReference type="Gene3D" id="2.60.420.10">
    <property type="entry name" value="Maltose phosphorylase, domain 3"/>
    <property type="match status" value="1"/>
</dbReference>
<keyword evidence="3" id="KW-0378">Hydrolase</keyword>
<gene>
    <name evidence="9" type="ORF">MONBRDRAFT_25968</name>
</gene>
<dbReference type="InterPro" id="IPR008928">
    <property type="entry name" value="6-hairpin_glycosidase_sf"/>
</dbReference>
<dbReference type="Pfam" id="PF17389">
    <property type="entry name" value="Bac_rhamnosid6H"/>
    <property type="match status" value="1"/>
</dbReference>
<dbReference type="RefSeq" id="XP_001746458.1">
    <property type="nucleotide sequence ID" value="XM_001746406.1"/>
</dbReference>
<dbReference type="EMBL" id="CH991553">
    <property type="protein sequence ID" value="EDQ88845.1"/>
    <property type="molecule type" value="Genomic_DNA"/>
</dbReference>
<evidence type="ECO:0000313" key="9">
    <source>
        <dbReference type="EMBL" id="EDQ88845.1"/>
    </source>
</evidence>
<dbReference type="GO" id="GO:0030596">
    <property type="term" value="F:alpha-L-rhamnosidase activity"/>
    <property type="evidence" value="ECO:0007669"/>
    <property type="project" value="UniProtKB-EC"/>
</dbReference>
<feature type="domain" description="Alpha-L-rhamnosidase six-hairpin glycosidase" evidence="7">
    <location>
        <begin position="504"/>
        <end position="796"/>
    </location>
</feature>
<feature type="chain" id="PRO_5002745151" description="alpha-L-rhamnosidase" evidence="4">
    <location>
        <begin position="30"/>
        <end position="934"/>
    </location>
</feature>
<dbReference type="Pfam" id="PF25788">
    <property type="entry name" value="Ig_Rha78A_N"/>
    <property type="match status" value="1"/>
</dbReference>
<dbReference type="Gene3D" id="2.60.40.10">
    <property type="entry name" value="Immunoglobulins"/>
    <property type="match status" value="1"/>
</dbReference>
<dbReference type="OMA" id="CFTSARY"/>
<dbReference type="GO" id="GO:0005975">
    <property type="term" value="P:carbohydrate metabolic process"/>
    <property type="evidence" value="ECO:0007669"/>
    <property type="project" value="InterPro"/>
</dbReference>
<dbReference type="InterPro" id="IPR035398">
    <property type="entry name" value="Bac_rhamnosid_C"/>
</dbReference>
<dbReference type="Proteomes" id="UP000001357">
    <property type="component" value="Unassembled WGS sequence"/>
</dbReference>
<feature type="domain" description="Alpha-L-rhamnosidase C-terminal" evidence="8">
    <location>
        <begin position="833"/>
        <end position="897"/>
    </location>
</feature>
<evidence type="ECO:0000259" key="5">
    <source>
        <dbReference type="Pfam" id="PF05592"/>
    </source>
</evidence>
<evidence type="ECO:0000259" key="6">
    <source>
        <dbReference type="Pfam" id="PF08531"/>
    </source>
</evidence>
<dbReference type="eggNOG" id="ENOG502QXBB">
    <property type="taxonomic scope" value="Eukaryota"/>
</dbReference>
<keyword evidence="10" id="KW-1185">Reference proteome</keyword>
<evidence type="ECO:0000256" key="4">
    <source>
        <dbReference type="SAM" id="SignalP"/>
    </source>
</evidence>
<evidence type="ECO:0000256" key="2">
    <source>
        <dbReference type="ARBA" id="ARBA00012652"/>
    </source>
</evidence>
<dbReference type="GeneID" id="5891661"/>
<organism evidence="9 10">
    <name type="scientific">Monosiga brevicollis</name>
    <name type="common">Choanoflagellate</name>
    <dbReference type="NCBI Taxonomy" id="81824"/>
    <lineage>
        <taxon>Eukaryota</taxon>
        <taxon>Choanoflagellata</taxon>
        <taxon>Craspedida</taxon>
        <taxon>Salpingoecidae</taxon>
        <taxon>Monosiga</taxon>
    </lineage>
</organism>
<evidence type="ECO:0000259" key="7">
    <source>
        <dbReference type="Pfam" id="PF17389"/>
    </source>
</evidence>
<dbReference type="SUPFAM" id="SSF48208">
    <property type="entry name" value="Six-hairpin glycosidases"/>
    <property type="match status" value="1"/>
</dbReference>
<accession>A9V0Z9</accession>